<gene>
    <name evidence="1" type="ORF">VNO77_08712</name>
</gene>
<organism evidence="1 2">
    <name type="scientific">Canavalia gladiata</name>
    <name type="common">Sword bean</name>
    <name type="synonym">Dolichos gladiatus</name>
    <dbReference type="NCBI Taxonomy" id="3824"/>
    <lineage>
        <taxon>Eukaryota</taxon>
        <taxon>Viridiplantae</taxon>
        <taxon>Streptophyta</taxon>
        <taxon>Embryophyta</taxon>
        <taxon>Tracheophyta</taxon>
        <taxon>Spermatophyta</taxon>
        <taxon>Magnoliopsida</taxon>
        <taxon>eudicotyledons</taxon>
        <taxon>Gunneridae</taxon>
        <taxon>Pentapetalae</taxon>
        <taxon>rosids</taxon>
        <taxon>fabids</taxon>
        <taxon>Fabales</taxon>
        <taxon>Fabaceae</taxon>
        <taxon>Papilionoideae</taxon>
        <taxon>50 kb inversion clade</taxon>
        <taxon>NPAAA clade</taxon>
        <taxon>indigoferoid/millettioid clade</taxon>
        <taxon>Phaseoleae</taxon>
        <taxon>Canavalia</taxon>
    </lineage>
</organism>
<evidence type="ECO:0000313" key="1">
    <source>
        <dbReference type="EMBL" id="KAK7350287.1"/>
    </source>
</evidence>
<dbReference type="AlphaFoldDB" id="A0AAN9ME36"/>
<reference evidence="1 2" key="1">
    <citation type="submission" date="2024-01" db="EMBL/GenBank/DDBJ databases">
        <title>The genomes of 5 underutilized Papilionoideae crops provide insights into root nodulation and disease resistanc.</title>
        <authorList>
            <person name="Jiang F."/>
        </authorList>
    </citation>
    <scope>NUCLEOTIDE SEQUENCE [LARGE SCALE GENOMIC DNA]</scope>
    <source>
        <strain evidence="1">LVBAO_FW01</strain>
        <tissue evidence="1">Leaves</tissue>
    </source>
</reference>
<protein>
    <submittedName>
        <fullName evidence="1">Uncharacterized protein</fullName>
    </submittedName>
</protein>
<sequence>MELPSMASGQPLVLKLAQSNHGGGSDRLGPIGSGMKAKIHMAFSMVYCHIHELNPGSPEKEYTGEGRSHRINYIVALCKSLRGPHAISFCQRRGPVICLRLNVG</sequence>
<proteinExistence type="predicted"/>
<accession>A0AAN9ME36</accession>
<name>A0AAN9ME36_CANGL</name>
<keyword evidence="2" id="KW-1185">Reference proteome</keyword>
<dbReference type="EMBL" id="JAYMYQ010000002">
    <property type="protein sequence ID" value="KAK7350287.1"/>
    <property type="molecule type" value="Genomic_DNA"/>
</dbReference>
<dbReference type="Proteomes" id="UP001367508">
    <property type="component" value="Unassembled WGS sequence"/>
</dbReference>
<comment type="caution">
    <text evidence="1">The sequence shown here is derived from an EMBL/GenBank/DDBJ whole genome shotgun (WGS) entry which is preliminary data.</text>
</comment>
<evidence type="ECO:0000313" key="2">
    <source>
        <dbReference type="Proteomes" id="UP001367508"/>
    </source>
</evidence>